<name>A0A1K1M281_9FLAO</name>
<dbReference type="AlphaFoldDB" id="A0A1K1M281"/>
<protein>
    <submittedName>
        <fullName evidence="4">Phosphinothricin acetyltransferase</fullName>
    </submittedName>
</protein>
<dbReference type="InterPro" id="IPR000182">
    <property type="entry name" value="GNAT_dom"/>
</dbReference>
<dbReference type="GO" id="GO:0016747">
    <property type="term" value="F:acyltransferase activity, transferring groups other than amino-acyl groups"/>
    <property type="evidence" value="ECO:0007669"/>
    <property type="project" value="InterPro"/>
</dbReference>
<accession>A0A1K1M281</accession>
<evidence type="ECO:0000256" key="1">
    <source>
        <dbReference type="ARBA" id="ARBA00022679"/>
    </source>
</evidence>
<evidence type="ECO:0000313" key="5">
    <source>
        <dbReference type="Proteomes" id="UP000182248"/>
    </source>
</evidence>
<evidence type="ECO:0000313" key="4">
    <source>
        <dbReference type="EMBL" id="SFW17258.1"/>
    </source>
</evidence>
<dbReference type="OrthoDB" id="9799096at2"/>
<dbReference type="PANTHER" id="PTHR43072:SF23">
    <property type="entry name" value="UPF0039 PROTEIN C11D3.02C"/>
    <property type="match status" value="1"/>
</dbReference>
<proteinExistence type="predicted"/>
<keyword evidence="2" id="KW-0012">Acyltransferase</keyword>
<reference evidence="4 5" key="1">
    <citation type="submission" date="2016-11" db="EMBL/GenBank/DDBJ databases">
        <authorList>
            <person name="Jaros S."/>
            <person name="Januszkiewicz K."/>
            <person name="Wedrychowicz H."/>
        </authorList>
    </citation>
    <scope>NUCLEOTIDE SEQUENCE [LARGE SCALE GENOMIC DNA]</scope>
    <source>
        <strain evidence="4 5">CGMCC 1.12145</strain>
    </source>
</reference>
<keyword evidence="5" id="KW-1185">Reference proteome</keyword>
<dbReference type="Proteomes" id="UP000182248">
    <property type="component" value="Unassembled WGS sequence"/>
</dbReference>
<dbReference type="InterPro" id="IPR016181">
    <property type="entry name" value="Acyl_CoA_acyltransferase"/>
</dbReference>
<dbReference type="Pfam" id="PF00583">
    <property type="entry name" value="Acetyltransf_1"/>
    <property type="match status" value="1"/>
</dbReference>
<sequence length="163" mass="18719">MKITFRELQQEDFPEIKKIYDWYIAHSTATFHTEPVTITELKEFIYTGHPLYIAALIYADDEIAGYLYMTPYKKRQAYNRTAEVTLYLKPEMSGKGIGRKAMNYLEERAVVNGLKNLLGIITGDNTASISLFEKCGYTRCACFKNVGEKFGKILDVVAYQKEL</sequence>
<dbReference type="EMBL" id="FPJE01000002">
    <property type="protein sequence ID" value="SFW17258.1"/>
    <property type="molecule type" value="Genomic_DNA"/>
</dbReference>
<organism evidence="4 5">
    <name type="scientific">Sinomicrobium oceani</name>
    <dbReference type="NCBI Taxonomy" id="1150368"/>
    <lineage>
        <taxon>Bacteria</taxon>
        <taxon>Pseudomonadati</taxon>
        <taxon>Bacteroidota</taxon>
        <taxon>Flavobacteriia</taxon>
        <taxon>Flavobacteriales</taxon>
        <taxon>Flavobacteriaceae</taxon>
        <taxon>Sinomicrobium</taxon>
    </lineage>
</organism>
<dbReference type="SUPFAM" id="SSF55729">
    <property type="entry name" value="Acyl-CoA N-acyltransferases (Nat)"/>
    <property type="match status" value="1"/>
</dbReference>
<dbReference type="PROSITE" id="PS51186">
    <property type="entry name" value="GNAT"/>
    <property type="match status" value="1"/>
</dbReference>
<gene>
    <name evidence="4" type="ORF">SAMN02927921_00324</name>
</gene>
<dbReference type="STRING" id="1150368.SAMN02927921_00324"/>
<dbReference type="CDD" id="cd04301">
    <property type="entry name" value="NAT_SF"/>
    <property type="match status" value="1"/>
</dbReference>
<dbReference type="PANTHER" id="PTHR43072">
    <property type="entry name" value="N-ACETYLTRANSFERASE"/>
    <property type="match status" value="1"/>
</dbReference>
<keyword evidence="1 4" id="KW-0808">Transferase</keyword>
<dbReference type="Gene3D" id="3.40.630.30">
    <property type="match status" value="1"/>
</dbReference>
<evidence type="ECO:0000259" key="3">
    <source>
        <dbReference type="PROSITE" id="PS51186"/>
    </source>
</evidence>
<dbReference type="RefSeq" id="WP_072315588.1">
    <property type="nucleotide sequence ID" value="NZ_FPJE01000002.1"/>
</dbReference>
<feature type="domain" description="N-acetyltransferase" evidence="3">
    <location>
        <begin position="3"/>
        <end position="163"/>
    </location>
</feature>
<evidence type="ECO:0000256" key="2">
    <source>
        <dbReference type="ARBA" id="ARBA00023315"/>
    </source>
</evidence>